<evidence type="ECO:0000313" key="2">
    <source>
        <dbReference type="Proteomes" id="UP000293142"/>
    </source>
</evidence>
<name>A0A4V6MSJ2_9BACL</name>
<organism evidence="1 2">
    <name type="scientific">Paenibacillus thalictri</name>
    <dbReference type="NCBI Taxonomy" id="2527873"/>
    <lineage>
        <taxon>Bacteria</taxon>
        <taxon>Bacillati</taxon>
        <taxon>Bacillota</taxon>
        <taxon>Bacilli</taxon>
        <taxon>Bacillales</taxon>
        <taxon>Paenibacillaceae</taxon>
        <taxon>Paenibacillus</taxon>
    </lineage>
</organism>
<reference evidence="1 2" key="1">
    <citation type="submission" date="2019-02" db="EMBL/GenBank/DDBJ databases">
        <title>Paenibacillus sp. nov., isolated from surface-sterilized tissue of Thalictrum simplex L.</title>
        <authorList>
            <person name="Tuo L."/>
        </authorList>
    </citation>
    <scope>NUCLEOTIDE SEQUENCE [LARGE SCALE GENOMIC DNA]</scope>
    <source>
        <strain evidence="1 2">N2SHLJ1</strain>
    </source>
</reference>
<protein>
    <submittedName>
        <fullName evidence="1">Bacteriocin-protection protein</fullName>
    </submittedName>
</protein>
<accession>A0A4V6MSJ2</accession>
<gene>
    <name evidence="1" type="ORF">EYB31_03505</name>
</gene>
<dbReference type="Pfam" id="PF13376">
    <property type="entry name" value="OmdA"/>
    <property type="match status" value="1"/>
</dbReference>
<dbReference type="Proteomes" id="UP000293142">
    <property type="component" value="Unassembled WGS sequence"/>
</dbReference>
<proteinExistence type="predicted"/>
<dbReference type="EMBL" id="SIRE01000003">
    <property type="protein sequence ID" value="TBL81172.1"/>
    <property type="molecule type" value="Genomic_DNA"/>
</dbReference>
<keyword evidence="2" id="KW-1185">Reference proteome</keyword>
<sequence length="195" mass="22182">MASQSEQLPLLLCPDQAFWESWLEENGETSPGVRLHIAKKQSGVVSVTYAEALESSLCYGWIDSRKEAYDDKTWVQRFTPRGPRSIWSKVNKEKVERLIAEGRMKPKGLQAIEAAKRNGQWEAAYAPQSSATVPDDFAAALQAHPQAKAFFEGLNNQNRYAMLFRIQQVKRPETRAKKIAQFIDMLEKGEKIHLM</sequence>
<dbReference type="OrthoDB" id="9796999at2"/>
<comment type="caution">
    <text evidence="1">The sequence shown here is derived from an EMBL/GenBank/DDBJ whole genome shotgun (WGS) entry which is preliminary data.</text>
</comment>
<dbReference type="AlphaFoldDB" id="A0A4V6MSJ2"/>
<dbReference type="RefSeq" id="WP_131011884.1">
    <property type="nucleotide sequence ID" value="NZ_SIRE01000003.1"/>
</dbReference>
<evidence type="ECO:0000313" key="1">
    <source>
        <dbReference type="EMBL" id="TBL81172.1"/>
    </source>
</evidence>